<dbReference type="EMBL" id="KI271617">
    <property type="protein sequence ID" value="ERL63726.1"/>
    <property type="molecule type" value="Genomic_DNA"/>
</dbReference>
<keyword evidence="1" id="KW-1133">Transmembrane helix</keyword>
<dbReference type="RefSeq" id="WP_022530992.1">
    <property type="nucleotide sequence ID" value="NZ_KI271617.1"/>
</dbReference>
<proteinExistence type="predicted"/>
<name>U4TG27_9LACO</name>
<dbReference type="STRING" id="1231336.L248_2244"/>
<feature type="transmembrane region" description="Helical" evidence="1">
    <location>
        <begin position="7"/>
        <end position="27"/>
    </location>
</feature>
<evidence type="ECO:0000313" key="3">
    <source>
        <dbReference type="Proteomes" id="UP000030647"/>
    </source>
</evidence>
<keyword evidence="3" id="KW-1185">Reference proteome</keyword>
<dbReference type="Proteomes" id="UP000030647">
    <property type="component" value="Unassembled WGS sequence"/>
</dbReference>
<sequence>MRITKQSWWILGITAVLTAVCYGYFGWGYSYLKLRETEPRTTLTMTSSAPVYTQAEFEKTLKKYKAFDEIARIKDLSNIDAHKELMGGYNDFPIMPGTQATRTISVQDGTIDMCTMMTPQGVTVAGKYLITSAYDHDGFHNSVLYVQDAKTYKYIKTVVLKGTPHVGGITYDPRNQLVWVCSRRNNQSELVSITMKAIEQYDLEKTQKPVAYHQRALLGSITRASFVTYDDRKLYVGFFNPRRPGNIQHYQLSKKGTLEGKSTVKLGGNIFEVLSSAILRQDILTQVQGMAFYKDYIILSQSYGPGESHLWVFDDRNRTVYRASDALAEFDAPSHLEQVATSGDTLWVNFESSARAYRATSHDHIDRLVHMNLKSFKGIVDALLANEDAKGGTKK</sequence>
<protein>
    <submittedName>
        <fullName evidence="2">Uncharacterized protein</fullName>
    </submittedName>
</protein>
<dbReference type="eggNOG" id="COG3391">
    <property type="taxonomic scope" value="Bacteria"/>
</dbReference>
<reference evidence="3" key="1">
    <citation type="journal article" date="2013" name="Genome Announc.">
        <title>Whole-Genome Sequencing of Lactobacillus shenzhenensis Strain LY-73T.</title>
        <authorList>
            <person name="Lin Z."/>
            <person name="Liu Z."/>
            <person name="Yang R."/>
            <person name="Zou Y."/>
            <person name="Wan D."/>
            <person name="Chen J."/>
            <person name="Guo M."/>
            <person name="Zhao J."/>
            <person name="Fang C."/>
            <person name="Yang R."/>
            <person name="Liu F."/>
        </authorList>
    </citation>
    <scope>NUCLEOTIDE SEQUENCE [LARGE SCALE GENOMIC DNA]</scope>
    <source>
        <strain evidence="3">LY-73</strain>
    </source>
</reference>
<dbReference type="HOGENOM" id="CLU_055794_1_0_9"/>
<keyword evidence="1" id="KW-0812">Transmembrane</keyword>
<organism evidence="2 3">
    <name type="scientific">Schleiferilactobacillus shenzhenensis LY-73</name>
    <dbReference type="NCBI Taxonomy" id="1231336"/>
    <lineage>
        <taxon>Bacteria</taxon>
        <taxon>Bacillati</taxon>
        <taxon>Bacillota</taxon>
        <taxon>Bacilli</taxon>
        <taxon>Lactobacillales</taxon>
        <taxon>Lactobacillaceae</taxon>
        <taxon>Schleiferilactobacillus</taxon>
    </lineage>
</organism>
<evidence type="ECO:0000256" key="1">
    <source>
        <dbReference type="SAM" id="Phobius"/>
    </source>
</evidence>
<dbReference type="SUPFAM" id="SSF63825">
    <property type="entry name" value="YWTD domain"/>
    <property type="match status" value="1"/>
</dbReference>
<dbReference type="AlphaFoldDB" id="U4TG27"/>
<keyword evidence="1" id="KW-0472">Membrane</keyword>
<accession>U4TG27</accession>
<gene>
    <name evidence="2" type="ORF">L248_2244</name>
</gene>
<evidence type="ECO:0000313" key="2">
    <source>
        <dbReference type="EMBL" id="ERL63726.1"/>
    </source>
</evidence>